<protein>
    <recommendedName>
        <fullName evidence="4">HTH asnC-type domain-containing protein</fullName>
    </recommendedName>
</protein>
<dbReference type="PRINTS" id="PR00033">
    <property type="entry name" value="HTHASNC"/>
</dbReference>
<sequence>MTSYHLDDTDRKILGFLVNNARMPFLEIARECGISGAAVHQRVRKLEANNVISGSRLIVKPSTLGLNVCVFISLFLSEDNKYPEVVAALKHIPEIVECHFVTGKAAILLKVYCFDNDHLMEILLNTIQHIPYVQSTDTMISLDEAFEREIWVKEYKSTSFKAPSK</sequence>
<keyword evidence="3" id="KW-0804">Transcription</keyword>
<dbReference type="GO" id="GO:0043200">
    <property type="term" value="P:response to amino acid"/>
    <property type="evidence" value="ECO:0007669"/>
    <property type="project" value="TreeGrafter"/>
</dbReference>
<dbReference type="InterPro" id="IPR036388">
    <property type="entry name" value="WH-like_DNA-bd_sf"/>
</dbReference>
<evidence type="ECO:0000256" key="3">
    <source>
        <dbReference type="ARBA" id="ARBA00023163"/>
    </source>
</evidence>
<evidence type="ECO:0000313" key="5">
    <source>
        <dbReference type="EMBL" id="AIF26483.1"/>
    </source>
</evidence>
<feature type="domain" description="HTH asnC-type" evidence="4">
    <location>
        <begin position="6"/>
        <end position="67"/>
    </location>
</feature>
<dbReference type="InterPro" id="IPR036390">
    <property type="entry name" value="WH_DNA-bd_sf"/>
</dbReference>
<dbReference type="InterPro" id="IPR019887">
    <property type="entry name" value="Tscrpt_reg_AsnC/Lrp_C"/>
</dbReference>
<dbReference type="AlphaFoldDB" id="A0A0H3U9L2"/>
<keyword evidence="2" id="KW-0238">DNA-binding</keyword>
<dbReference type="Gene3D" id="1.10.10.10">
    <property type="entry name" value="Winged helix-like DNA-binding domain superfamily/Winged helix DNA-binding domain"/>
    <property type="match status" value="1"/>
</dbReference>
<dbReference type="Pfam" id="PF13404">
    <property type="entry name" value="HTH_AsnC-type"/>
    <property type="match status" value="1"/>
</dbReference>
<dbReference type="PROSITE" id="PS50956">
    <property type="entry name" value="HTH_ASNC_2"/>
    <property type="match status" value="1"/>
</dbReference>
<proteinExistence type="predicted"/>
<dbReference type="InterPro" id="IPR019888">
    <property type="entry name" value="Tscrpt_reg_AsnC-like"/>
</dbReference>
<dbReference type="GO" id="GO:0043565">
    <property type="term" value="F:sequence-specific DNA binding"/>
    <property type="evidence" value="ECO:0007669"/>
    <property type="project" value="InterPro"/>
</dbReference>
<dbReference type="SUPFAM" id="SSF46785">
    <property type="entry name" value="Winged helix' DNA-binding domain"/>
    <property type="match status" value="1"/>
</dbReference>
<reference evidence="5" key="1">
    <citation type="submission" date="2013-08" db="EMBL/GenBank/DDBJ databases">
        <title>Comparison of modified E. coli strains.</title>
        <authorList>
            <person name="Juergensen J."/>
            <person name="Bonge A."/>
            <person name="Streit W.R."/>
        </authorList>
    </citation>
    <scope>NUCLEOTIDE SEQUENCE</scope>
</reference>
<dbReference type="SMART" id="SM00344">
    <property type="entry name" value="HTH_ASNC"/>
    <property type="match status" value="1"/>
</dbReference>
<keyword evidence="1" id="KW-0805">Transcription regulation</keyword>
<evidence type="ECO:0000259" key="4">
    <source>
        <dbReference type="PROSITE" id="PS50956"/>
    </source>
</evidence>
<evidence type="ECO:0000256" key="1">
    <source>
        <dbReference type="ARBA" id="ARBA00023015"/>
    </source>
</evidence>
<dbReference type="InterPro" id="IPR000485">
    <property type="entry name" value="AsnC-type_HTH_dom"/>
</dbReference>
<organism evidence="5">
    <name type="scientific">uncultured bacterium fosmid pJB28H11</name>
    <dbReference type="NCBI Taxonomy" id="1478062"/>
    <lineage>
        <taxon>Bacteria</taxon>
        <taxon>environmental samples</taxon>
    </lineage>
</organism>
<dbReference type="PANTHER" id="PTHR30154:SF53">
    <property type="entry name" value="HTH-TYPE TRANSCRIPTIONAL REGULATOR LRPC"/>
    <property type="match status" value="1"/>
</dbReference>
<name>A0A0H3U9L2_9BACT</name>
<accession>A0A0H3U9L2</accession>
<dbReference type="InterPro" id="IPR011991">
    <property type="entry name" value="ArsR-like_HTH"/>
</dbReference>
<dbReference type="Pfam" id="PF01037">
    <property type="entry name" value="AsnC_trans_reg"/>
    <property type="match status" value="1"/>
</dbReference>
<dbReference type="EMBL" id="KF540234">
    <property type="protein sequence ID" value="AIF26483.1"/>
    <property type="molecule type" value="Genomic_DNA"/>
</dbReference>
<dbReference type="PANTHER" id="PTHR30154">
    <property type="entry name" value="LEUCINE-RESPONSIVE REGULATORY PROTEIN"/>
    <property type="match status" value="1"/>
</dbReference>
<dbReference type="CDD" id="cd00090">
    <property type="entry name" value="HTH_ARSR"/>
    <property type="match status" value="1"/>
</dbReference>
<dbReference type="InterPro" id="IPR011008">
    <property type="entry name" value="Dimeric_a/b-barrel"/>
</dbReference>
<dbReference type="Gene3D" id="3.30.70.920">
    <property type="match status" value="1"/>
</dbReference>
<evidence type="ECO:0000256" key="2">
    <source>
        <dbReference type="ARBA" id="ARBA00023125"/>
    </source>
</evidence>
<dbReference type="SUPFAM" id="SSF54909">
    <property type="entry name" value="Dimeric alpha+beta barrel"/>
    <property type="match status" value="1"/>
</dbReference>
<dbReference type="GO" id="GO:0005829">
    <property type="term" value="C:cytosol"/>
    <property type="evidence" value="ECO:0007669"/>
    <property type="project" value="TreeGrafter"/>
</dbReference>